<dbReference type="CDD" id="cd06257">
    <property type="entry name" value="DnaJ"/>
    <property type="match status" value="1"/>
</dbReference>
<evidence type="ECO:0000256" key="9">
    <source>
        <dbReference type="ARBA" id="ARBA00023004"/>
    </source>
</evidence>
<keyword evidence="7" id="KW-0479">Metal-binding</keyword>
<dbReference type="AlphaFoldDB" id="A0A9P9YX98"/>
<comment type="similarity">
    <text evidence="3">Belongs to the CDC42SE/SPEC family.</text>
</comment>
<comment type="subcellular location">
    <subcellularLocation>
        <location evidence="1">Cell membrane</location>
        <topology evidence="1">Lipid-anchor</topology>
    </subcellularLocation>
    <subcellularLocation>
        <location evidence="2">Cytoplasm</location>
        <location evidence="2">Cytoskeleton</location>
    </subcellularLocation>
</comment>
<evidence type="ECO:0000256" key="8">
    <source>
        <dbReference type="ARBA" id="ARBA00022960"/>
    </source>
</evidence>
<evidence type="ECO:0000256" key="2">
    <source>
        <dbReference type="ARBA" id="ARBA00004245"/>
    </source>
</evidence>
<evidence type="ECO:0000256" key="5">
    <source>
        <dbReference type="ARBA" id="ARBA00022475"/>
    </source>
</evidence>
<dbReference type="GO" id="GO:0005886">
    <property type="term" value="C:plasma membrane"/>
    <property type="evidence" value="ECO:0007669"/>
    <property type="project" value="UniProtKB-SubCell"/>
</dbReference>
<evidence type="ECO:0000256" key="1">
    <source>
        <dbReference type="ARBA" id="ARBA00004193"/>
    </source>
</evidence>
<dbReference type="InterPro" id="IPR036936">
    <property type="entry name" value="CRIB_dom_sf"/>
</dbReference>
<keyword evidence="19" id="KW-1185">Reference proteome</keyword>
<evidence type="ECO:0000256" key="7">
    <source>
        <dbReference type="ARBA" id="ARBA00022723"/>
    </source>
</evidence>
<keyword evidence="9" id="KW-0408">Iron</keyword>
<evidence type="ECO:0000259" key="17">
    <source>
        <dbReference type="PROSITE" id="PS51074"/>
    </source>
</evidence>
<dbReference type="Proteomes" id="UP001059596">
    <property type="component" value="Chromosome 3R"/>
</dbReference>
<keyword evidence="10" id="KW-0472">Membrane</keyword>
<dbReference type="PRINTS" id="PR00625">
    <property type="entry name" value="JDOMAIN"/>
</dbReference>
<dbReference type="Pfam" id="PF00226">
    <property type="entry name" value="DnaJ"/>
    <property type="match status" value="1"/>
</dbReference>
<evidence type="ECO:0000256" key="10">
    <source>
        <dbReference type="ARBA" id="ARBA00023136"/>
    </source>
</evidence>
<feature type="domain" description="DPH-type MB" evidence="17">
    <location>
        <begin position="86"/>
        <end position="170"/>
    </location>
</feature>
<dbReference type="PANTHER" id="PTHR13502:SF6">
    <property type="entry name" value="CDC42 SMALL EFFECTOR PROTEIN HOMOLOG"/>
    <property type="match status" value="1"/>
</dbReference>
<dbReference type="CDD" id="cd00132">
    <property type="entry name" value="CRIB"/>
    <property type="match status" value="1"/>
</dbReference>
<evidence type="ECO:0000313" key="19">
    <source>
        <dbReference type="Proteomes" id="UP001059596"/>
    </source>
</evidence>
<dbReference type="InterPro" id="IPR007872">
    <property type="entry name" value="DPH_MB_dom"/>
</dbReference>
<dbReference type="FunFam" id="1.10.287.110:FF:000187">
    <property type="entry name" value="DPH4-like protein"/>
    <property type="match status" value="1"/>
</dbReference>
<dbReference type="InterPro" id="IPR018253">
    <property type="entry name" value="DnaJ_domain_CS"/>
</dbReference>
<dbReference type="SUPFAM" id="SSF144217">
    <property type="entry name" value="CSL zinc finger"/>
    <property type="match status" value="1"/>
</dbReference>
<evidence type="ECO:0000256" key="14">
    <source>
        <dbReference type="SAM" id="MobiDB-lite"/>
    </source>
</evidence>
<evidence type="ECO:0000256" key="11">
    <source>
        <dbReference type="ARBA" id="ARBA00023139"/>
    </source>
</evidence>
<dbReference type="SMART" id="SM00271">
    <property type="entry name" value="DnaJ"/>
    <property type="match status" value="1"/>
</dbReference>
<gene>
    <name evidence="18" type="ORF">M5D96_000948</name>
</gene>
<keyword evidence="12" id="KW-0206">Cytoskeleton</keyword>
<dbReference type="Pfam" id="PF05207">
    <property type="entry name" value="Zn_ribbon_CSL"/>
    <property type="match status" value="1"/>
</dbReference>
<dbReference type="SUPFAM" id="SSF46565">
    <property type="entry name" value="Chaperone J-domain"/>
    <property type="match status" value="1"/>
</dbReference>
<dbReference type="GO" id="GO:0008360">
    <property type="term" value="P:regulation of cell shape"/>
    <property type="evidence" value="ECO:0007669"/>
    <property type="project" value="UniProtKB-KW"/>
</dbReference>
<dbReference type="FunFam" id="3.90.810.10:FF:000004">
    <property type="entry name" value="CDC42 small effector protein 2"/>
    <property type="match status" value="1"/>
</dbReference>
<dbReference type="Gene3D" id="3.90.810.10">
    <property type="entry name" value="CRIB domain"/>
    <property type="match status" value="1"/>
</dbReference>
<organism evidence="18 19">
    <name type="scientific">Drosophila gunungcola</name>
    <name type="common">fruit fly</name>
    <dbReference type="NCBI Taxonomy" id="103775"/>
    <lineage>
        <taxon>Eukaryota</taxon>
        <taxon>Metazoa</taxon>
        <taxon>Ecdysozoa</taxon>
        <taxon>Arthropoda</taxon>
        <taxon>Hexapoda</taxon>
        <taxon>Insecta</taxon>
        <taxon>Pterygota</taxon>
        <taxon>Neoptera</taxon>
        <taxon>Endopterygota</taxon>
        <taxon>Diptera</taxon>
        <taxon>Brachycera</taxon>
        <taxon>Muscomorpha</taxon>
        <taxon>Ephydroidea</taxon>
        <taxon>Drosophilidae</taxon>
        <taxon>Drosophila</taxon>
        <taxon>Sophophora</taxon>
    </lineage>
</organism>
<keyword evidence="8" id="KW-0133">Cell shape</keyword>
<accession>A0A9P9YX98</accession>
<dbReference type="GO" id="GO:0035023">
    <property type="term" value="P:regulation of Rho protein signal transduction"/>
    <property type="evidence" value="ECO:0007669"/>
    <property type="project" value="InterPro"/>
</dbReference>
<dbReference type="GO" id="GO:0046872">
    <property type="term" value="F:metal ion binding"/>
    <property type="evidence" value="ECO:0007669"/>
    <property type="project" value="UniProtKB-KW"/>
</dbReference>
<dbReference type="GO" id="GO:0005856">
    <property type="term" value="C:cytoskeleton"/>
    <property type="evidence" value="ECO:0007669"/>
    <property type="project" value="UniProtKB-SubCell"/>
</dbReference>
<dbReference type="GO" id="GO:0031267">
    <property type="term" value="F:small GTPase binding"/>
    <property type="evidence" value="ECO:0007669"/>
    <property type="project" value="InterPro"/>
</dbReference>
<dbReference type="PROSITE" id="PS00636">
    <property type="entry name" value="DNAJ_1"/>
    <property type="match status" value="1"/>
</dbReference>
<dbReference type="InterPro" id="IPR000095">
    <property type="entry name" value="CRIB_dom"/>
</dbReference>
<evidence type="ECO:0000256" key="13">
    <source>
        <dbReference type="ARBA" id="ARBA00023288"/>
    </source>
</evidence>
<evidence type="ECO:0000256" key="4">
    <source>
        <dbReference type="ARBA" id="ARBA00006169"/>
    </source>
</evidence>
<feature type="domain" description="CRIB" evidence="16">
    <location>
        <begin position="273"/>
        <end position="286"/>
    </location>
</feature>
<dbReference type="PROSITE" id="PS50076">
    <property type="entry name" value="DNAJ_2"/>
    <property type="match status" value="1"/>
</dbReference>
<feature type="domain" description="J" evidence="15">
    <location>
        <begin position="3"/>
        <end position="75"/>
    </location>
</feature>
<feature type="region of interest" description="Disordered" evidence="14">
    <location>
        <begin position="104"/>
        <end position="125"/>
    </location>
</feature>
<evidence type="ECO:0000256" key="12">
    <source>
        <dbReference type="ARBA" id="ARBA00023212"/>
    </source>
</evidence>
<sequence length="321" mass="36230">MPDFYELLNVPSTASFDEIKCSYKQLILQCHPDKLRQLDDPNPGSEAQNSDFNAINAAWNTLKDPIRRKHYDAELLQSKFQAHSNIYASVKLDEMQRIVVEIEEDDDPSASSSAQEPDHPADKGPATMWSYAYDCRCGGQYLFDGPGDDESPEVIVECNECSLVIIVKQPTTYKRNTQDIPQNYLCLQTTKIPRCVAHAHRVVNLAGSSSLTIDRPNKHHQKTETPSSQRAKGRKKMASTGEIWLQWFSCCFQQQRSPSRRPHQRLRIDRSMIGNPTNFVHTGHIGSADVELSANRLNAISTQMQSKGGYETNSIHSLHTN</sequence>
<feature type="region of interest" description="Disordered" evidence="14">
    <location>
        <begin position="209"/>
        <end position="235"/>
    </location>
</feature>
<protein>
    <recommendedName>
        <fullName evidence="20">DPH4 homolog</fullName>
    </recommendedName>
</protein>
<evidence type="ECO:0000256" key="6">
    <source>
        <dbReference type="ARBA" id="ARBA00022490"/>
    </source>
</evidence>
<evidence type="ECO:0000313" key="18">
    <source>
        <dbReference type="EMBL" id="KAI8044776.1"/>
    </source>
</evidence>
<reference evidence="18" key="1">
    <citation type="journal article" date="2023" name="Genome Biol. Evol.">
        <title>Long-read-based Genome Assembly of Drosophila gunungcola Reveals Fewer Chemosensory Genes in Flower-breeding Species.</title>
        <authorList>
            <person name="Negi A."/>
            <person name="Liao B.Y."/>
            <person name="Yeh S.D."/>
        </authorList>
    </citation>
    <scope>NUCLEOTIDE SEQUENCE</scope>
    <source>
        <strain evidence="18">Sukarami</strain>
    </source>
</reference>
<keyword evidence="6" id="KW-0963">Cytoplasm</keyword>
<dbReference type="InterPro" id="IPR036869">
    <property type="entry name" value="J_dom_sf"/>
</dbReference>
<name>A0A9P9YX98_9MUSC</name>
<evidence type="ECO:0008006" key="20">
    <source>
        <dbReference type="Google" id="ProtNLM"/>
    </source>
</evidence>
<dbReference type="Gene3D" id="3.10.660.10">
    <property type="entry name" value="DPH Zinc finger"/>
    <property type="match status" value="1"/>
</dbReference>
<dbReference type="PROSITE" id="PS51074">
    <property type="entry name" value="DPH_MB"/>
    <property type="match status" value="1"/>
</dbReference>
<keyword evidence="13" id="KW-0449">Lipoprotein</keyword>
<dbReference type="InterPro" id="IPR039056">
    <property type="entry name" value="SPEC"/>
</dbReference>
<evidence type="ECO:0000256" key="3">
    <source>
        <dbReference type="ARBA" id="ARBA00005720"/>
    </source>
</evidence>
<dbReference type="InterPro" id="IPR001623">
    <property type="entry name" value="DnaJ_domain"/>
</dbReference>
<dbReference type="InterPro" id="IPR036671">
    <property type="entry name" value="DPH_MB_sf"/>
</dbReference>
<keyword evidence="11" id="KW-0564">Palmitate</keyword>
<comment type="caution">
    <text evidence="18">The sequence shown here is derived from an EMBL/GenBank/DDBJ whole genome shotgun (WGS) entry which is preliminary data.</text>
</comment>
<proteinExistence type="inferred from homology"/>
<comment type="similarity">
    <text evidence="4">Belongs to the DPH4 family.</text>
</comment>
<keyword evidence="5" id="KW-1003">Cell membrane</keyword>
<evidence type="ECO:0000259" key="16">
    <source>
        <dbReference type="PROSITE" id="PS50108"/>
    </source>
</evidence>
<dbReference type="PANTHER" id="PTHR13502">
    <property type="entry name" value="CDC42 SMALL EFFECTOR PROTEIN HOMOLOG"/>
    <property type="match status" value="1"/>
</dbReference>
<evidence type="ECO:0000259" key="15">
    <source>
        <dbReference type="PROSITE" id="PS50076"/>
    </source>
</evidence>
<dbReference type="EMBL" id="JAMKOV010000001">
    <property type="protein sequence ID" value="KAI8044776.1"/>
    <property type="molecule type" value="Genomic_DNA"/>
</dbReference>
<dbReference type="PROSITE" id="PS50108">
    <property type="entry name" value="CRIB"/>
    <property type="match status" value="1"/>
</dbReference>
<dbReference type="Gene3D" id="1.10.287.110">
    <property type="entry name" value="DnaJ domain"/>
    <property type="match status" value="1"/>
</dbReference>